<protein>
    <submittedName>
        <fullName evidence="1">Uncharacterized protein</fullName>
    </submittedName>
</protein>
<dbReference type="AlphaFoldDB" id="A0A392TPW6"/>
<proteinExistence type="predicted"/>
<evidence type="ECO:0000313" key="1">
    <source>
        <dbReference type="EMBL" id="MCI61885.1"/>
    </source>
</evidence>
<keyword evidence="2" id="KW-1185">Reference proteome</keyword>
<dbReference type="Proteomes" id="UP000265520">
    <property type="component" value="Unassembled WGS sequence"/>
</dbReference>
<reference evidence="1 2" key="1">
    <citation type="journal article" date="2018" name="Front. Plant Sci.">
        <title>Red Clover (Trifolium pratense) and Zigzag Clover (T. medium) - A Picture of Genomic Similarities and Differences.</title>
        <authorList>
            <person name="Dluhosova J."/>
            <person name="Istvanek J."/>
            <person name="Nedelnik J."/>
            <person name="Repkova J."/>
        </authorList>
    </citation>
    <scope>NUCLEOTIDE SEQUENCE [LARGE SCALE GENOMIC DNA]</scope>
    <source>
        <strain evidence="2">cv. 10/8</strain>
        <tissue evidence="1">Leaf</tissue>
    </source>
</reference>
<evidence type="ECO:0000313" key="2">
    <source>
        <dbReference type="Proteomes" id="UP000265520"/>
    </source>
</evidence>
<organism evidence="1 2">
    <name type="scientific">Trifolium medium</name>
    <dbReference type="NCBI Taxonomy" id="97028"/>
    <lineage>
        <taxon>Eukaryota</taxon>
        <taxon>Viridiplantae</taxon>
        <taxon>Streptophyta</taxon>
        <taxon>Embryophyta</taxon>
        <taxon>Tracheophyta</taxon>
        <taxon>Spermatophyta</taxon>
        <taxon>Magnoliopsida</taxon>
        <taxon>eudicotyledons</taxon>
        <taxon>Gunneridae</taxon>
        <taxon>Pentapetalae</taxon>
        <taxon>rosids</taxon>
        <taxon>fabids</taxon>
        <taxon>Fabales</taxon>
        <taxon>Fabaceae</taxon>
        <taxon>Papilionoideae</taxon>
        <taxon>50 kb inversion clade</taxon>
        <taxon>NPAAA clade</taxon>
        <taxon>Hologalegina</taxon>
        <taxon>IRL clade</taxon>
        <taxon>Trifolieae</taxon>
        <taxon>Trifolium</taxon>
    </lineage>
</organism>
<feature type="non-terminal residue" evidence="1">
    <location>
        <position position="57"/>
    </location>
</feature>
<name>A0A392TPW6_9FABA</name>
<dbReference type="EMBL" id="LXQA010608335">
    <property type="protein sequence ID" value="MCI61885.1"/>
    <property type="molecule type" value="Genomic_DNA"/>
</dbReference>
<sequence>MSNPFVIPWACLQSHFNVVEEVSCDPAQVVHTLGDIPASQLPKPVVIGDMAQAAQSQ</sequence>
<comment type="caution">
    <text evidence="1">The sequence shown here is derived from an EMBL/GenBank/DDBJ whole genome shotgun (WGS) entry which is preliminary data.</text>
</comment>
<accession>A0A392TPW6</accession>